<proteinExistence type="inferred from homology"/>
<evidence type="ECO:0000256" key="2">
    <source>
        <dbReference type="ARBA" id="ARBA00004170"/>
    </source>
</evidence>
<sequence length="301" mass="33501">MSSADLADLDRSIASLSTTKKIVRVTELSTLGKLGKLRDQADAAVGYYTTILRSMQAILQSEEISLARWAKGPEVPGVTVVLLMTSNRGMCGSYNQAVYRELEDFMDALPEDERVRFVAVGEKGAQYLERSNRAPHRTLNDSLETISVEDAAFIARNLLTEAKAGELKRIVVVSTHYLDAMHSQTRSTEIFPSIPYPETTPTELSELRGVVDFDEQTEEIESLLLENYLTGILYSLLRYAVASEFGARRIAMKAAQKGITDRLTETVALRRRALMDQQTNELIDIVNGARASRQGKQHGIR</sequence>
<evidence type="ECO:0000256" key="6">
    <source>
        <dbReference type="ARBA" id="ARBA00023065"/>
    </source>
</evidence>
<keyword evidence="9" id="KW-0066">ATP synthesis</keyword>
<evidence type="ECO:0000256" key="7">
    <source>
        <dbReference type="ARBA" id="ARBA00023136"/>
    </source>
</evidence>
<name>A0A7X5R0T6_9MICO</name>
<dbReference type="RefSeq" id="WP_167149201.1">
    <property type="nucleotide sequence ID" value="NZ_JAAMOX010000001.1"/>
</dbReference>
<keyword evidence="7" id="KW-0472">Membrane</keyword>
<keyword evidence="8" id="KW-0139">CF(1)</keyword>
<evidence type="ECO:0000256" key="1">
    <source>
        <dbReference type="ARBA" id="ARBA00003456"/>
    </source>
</evidence>
<evidence type="ECO:0000313" key="10">
    <source>
        <dbReference type="EMBL" id="NIH53524.1"/>
    </source>
</evidence>
<dbReference type="PRINTS" id="PR00126">
    <property type="entry name" value="ATPASEGAMMA"/>
</dbReference>
<keyword evidence="11" id="KW-1185">Reference proteome</keyword>
<comment type="caution">
    <text evidence="10">The sequence shown here is derived from an EMBL/GenBank/DDBJ whole genome shotgun (WGS) entry which is preliminary data.</text>
</comment>
<dbReference type="InterPro" id="IPR035968">
    <property type="entry name" value="ATP_synth_F1_ATPase_gsu"/>
</dbReference>
<dbReference type="InterPro" id="IPR000131">
    <property type="entry name" value="ATP_synth_F1_gsu"/>
</dbReference>
<dbReference type="Gene3D" id="3.40.1380.10">
    <property type="match status" value="1"/>
</dbReference>
<organism evidence="10 11">
    <name type="scientific">Lysinibacter cavernae</name>
    <dbReference type="NCBI Taxonomy" id="1640652"/>
    <lineage>
        <taxon>Bacteria</taxon>
        <taxon>Bacillati</taxon>
        <taxon>Actinomycetota</taxon>
        <taxon>Actinomycetes</taxon>
        <taxon>Micrococcales</taxon>
        <taxon>Microbacteriaceae</taxon>
        <taxon>Lysinibacter</taxon>
    </lineage>
</organism>
<evidence type="ECO:0000256" key="5">
    <source>
        <dbReference type="ARBA" id="ARBA00022781"/>
    </source>
</evidence>
<comment type="subcellular location">
    <subcellularLocation>
        <location evidence="2">Membrane</location>
        <topology evidence="2">Peripheral membrane protein</topology>
    </subcellularLocation>
</comment>
<evidence type="ECO:0000256" key="9">
    <source>
        <dbReference type="ARBA" id="ARBA00023310"/>
    </source>
</evidence>
<keyword evidence="5" id="KW-0375">Hydrogen ion transport</keyword>
<evidence type="ECO:0000313" key="11">
    <source>
        <dbReference type="Proteomes" id="UP000541033"/>
    </source>
</evidence>
<protein>
    <submittedName>
        <fullName evidence="10">F-type H+-transporting ATPase subunit gamma</fullName>
    </submittedName>
</protein>
<dbReference type="CDD" id="cd12151">
    <property type="entry name" value="F1-ATPase_gamma"/>
    <property type="match status" value="1"/>
</dbReference>
<dbReference type="PANTHER" id="PTHR11693:SF22">
    <property type="entry name" value="ATP SYNTHASE SUBUNIT GAMMA, MITOCHONDRIAL"/>
    <property type="match status" value="1"/>
</dbReference>
<comment type="function">
    <text evidence="1">Produces ATP from ADP in the presence of a proton gradient across the membrane. The gamma chain is believed to be important in regulating ATPase activity and the flow of protons through the CF(0) complex.</text>
</comment>
<dbReference type="EMBL" id="JAAMOX010000001">
    <property type="protein sequence ID" value="NIH53524.1"/>
    <property type="molecule type" value="Genomic_DNA"/>
</dbReference>
<evidence type="ECO:0000256" key="8">
    <source>
        <dbReference type="ARBA" id="ARBA00023196"/>
    </source>
</evidence>
<dbReference type="GO" id="GO:0046933">
    <property type="term" value="F:proton-transporting ATP synthase activity, rotational mechanism"/>
    <property type="evidence" value="ECO:0007669"/>
    <property type="project" value="InterPro"/>
</dbReference>
<dbReference type="SUPFAM" id="SSF52943">
    <property type="entry name" value="ATP synthase (F1-ATPase), gamma subunit"/>
    <property type="match status" value="1"/>
</dbReference>
<keyword evidence="6" id="KW-0406">Ion transport</keyword>
<comment type="similarity">
    <text evidence="3">Belongs to the ATPase gamma chain family.</text>
</comment>
<dbReference type="PANTHER" id="PTHR11693">
    <property type="entry name" value="ATP SYNTHASE GAMMA CHAIN"/>
    <property type="match status" value="1"/>
</dbReference>
<dbReference type="GO" id="GO:0045259">
    <property type="term" value="C:proton-transporting ATP synthase complex"/>
    <property type="evidence" value="ECO:0007669"/>
    <property type="project" value="UniProtKB-KW"/>
</dbReference>
<keyword evidence="4" id="KW-0813">Transport</keyword>
<reference evidence="10 11" key="1">
    <citation type="submission" date="2020-02" db="EMBL/GenBank/DDBJ databases">
        <title>Sequencing the genomes of 1000 actinobacteria strains.</title>
        <authorList>
            <person name="Klenk H.-P."/>
        </authorList>
    </citation>
    <scope>NUCLEOTIDE SEQUENCE [LARGE SCALE GENOMIC DNA]</scope>
    <source>
        <strain evidence="10 11">DSM 27960</strain>
    </source>
</reference>
<dbReference type="Pfam" id="PF00231">
    <property type="entry name" value="ATP-synt"/>
    <property type="match status" value="1"/>
</dbReference>
<evidence type="ECO:0000256" key="3">
    <source>
        <dbReference type="ARBA" id="ARBA00007681"/>
    </source>
</evidence>
<dbReference type="Proteomes" id="UP000541033">
    <property type="component" value="Unassembled WGS sequence"/>
</dbReference>
<dbReference type="AlphaFoldDB" id="A0A7X5R0T6"/>
<gene>
    <name evidence="10" type="ORF">FHX76_001392</name>
</gene>
<evidence type="ECO:0000256" key="4">
    <source>
        <dbReference type="ARBA" id="ARBA00022448"/>
    </source>
</evidence>
<dbReference type="Gene3D" id="1.10.287.80">
    <property type="entry name" value="ATP synthase, gamma subunit, helix hairpin domain"/>
    <property type="match status" value="1"/>
</dbReference>
<accession>A0A7X5R0T6</accession>